<dbReference type="PROSITE" id="PS50048">
    <property type="entry name" value="ZN2_CY6_FUNGAL_2"/>
    <property type="match status" value="1"/>
</dbReference>
<comment type="caution">
    <text evidence="8">The sequence shown here is derived from an EMBL/GenBank/DDBJ whole genome shotgun (WGS) entry which is preliminary data.</text>
</comment>
<keyword evidence="9" id="KW-1185">Reference proteome</keyword>
<keyword evidence="4" id="KW-0804">Transcription</keyword>
<feature type="domain" description="Zn(2)-C6 fungal-type" evidence="7">
    <location>
        <begin position="66"/>
        <end position="95"/>
    </location>
</feature>
<dbReference type="Proteomes" id="UP000887229">
    <property type="component" value="Unassembled WGS sequence"/>
</dbReference>
<evidence type="ECO:0000256" key="1">
    <source>
        <dbReference type="ARBA" id="ARBA00022723"/>
    </source>
</evidence>
<keyword evidence="2" id="KW-0862">Zinc</keyword>
<dbReference type="RefSeq" id="XP_046113360.1">
    <property type="nucleotide sequence ID" value="XM_046260248.1"/>
</dbReference>
<dbReference type="InterPro" id="IPR001138">
    <property type="entry name" value="Zn2Cys6_DnaBD"/>
</dbReference>
<name>A0A9P8CLB0_9HYPO</name>
<evidence type="ECO:0000313" key="8">
    <source>
        <dbReference type="EMBL" id="KAG9249436.1"/>
    </source>
</evidence>
<protein>
    <recommendedName>
        <fullName evidence="7">Zn(2)-C6 fungal-type domain-containing protein</fullName>
    </recommendedName>
</protein>
<dbReference type="GO" id="GO:0000981">
    <property type="term" value="F:DNA-binding transcription factor activity, RNA polymerase II-specific"/>
    <property type="evidence" value="ECO:0007669"/>
    <property type="project" value="InterPro"/>
</dbReference>
<dbReference type="Gene3D" id="4.10.240.10">
    <property type="entry name" value="Zn(2)-C6 fungal-type DNA-binding domain"/>
    <property type="match status" value="1"/>
</dbReference>
<dbReference type="OrthoDB" id="3945418at2759"/>
<gene>
    <name evidence="8" type="ORF">F5Z01DRAFT_496400</name>
</gene>
<dbReference type="GO" id="GO:0008270">
    <property type="term" value="F:zinc ion binding"/>
    <property type="evidence" value="ECO:0007669"/>
    <property type="project" value="InterPro"/>
</dbReference>
<sequence>MASNAGFICAICKLPRACENEIDNKKCPFCAKGFGRADVARRHALKCPSRAGRSLPQIKRGRRLRACDSCCRSKSSCDSKVPCARCSQRGKTCTYNSLCTDPAHASKTRSEHGDEANRTTKTPSRLPFLLQSTDPSKGFEDLMAAVAAAEPHMKQTDPDLESTEVLAWSADTIDPRILHMDFSAMLFADDDLMLSSYGQGDRACTAVSPARVDTLMCELESVLAFKPRLRDGFTQSLDQGFFTATHFQRALDTCSRRRQCYHTTFIHWPTFTPDKSPLALLLALVLIGTAYLTAGDDLRGWPSPSLNQSLVELSEKYTFTELKRYTTRAAGDLDDFLPACQAANMIVSLQCSIGTPETRRRMACERQPAVVAAARAAGVVGAAHSPCGETEWTDFVHREACIRLVTSAFTNDTLLTCFFNHPPSMAIAELSGSMPSPNEVWHAESEAEFHAHTHHLEELQGQVSFSEAINALMSEEAVYAEAGLGKLSLSQLHVTVLGFQHVIFNYKASMLPKSGLATIVRALDRWVLLWATALDRIEPHDRKWLGIAKYAPEIALISRKVLETILREQEGEMSYFRRIANYDSSAFHEIVCHYTKEAEASV</sequence>
<evidence type="ECO:0000256" key="2">
    <source>
        <dbReference type="ARBA" id="ARBA00022833"/>
    </source>
</evidence>
<keyword evidence="1" id="KW-0479">Metal-binding</keyword>
<proteinExistence type="predicted"/>
<dbReference type="GeneID" id="70291151"/>
<evidence type="ECO:0000256" key="4">
    <source>
        <dbReference type="ARBA" id="ARBA00023163"/>
    </source>
</evidence>
<organism evidence="8 9">
    <name type="scientific">Emericellopsis atlantica</name>
    <dbReference type="NCBI Taxonomy" id="2614577"/>
    <lineage>
        <taxon>Eukaryota</taxon>
        <taxon>Fungi</taxon>
        <taxon>Dikarya</taxon>
        <taxon>Ascomycota</taxon>
        <taxon>Pezizomycotina</taxon>
        <taxon>Sordariomycetes</taxon>
        <taxon>Hypocreomycetidae</taxon>
        <taxon>Hypocreales</taxon>
        <taxon>Bionectriaceae</taxon>
        <taxon>Emericellopsis</taxon>
    </lineage>
</organism>
<evidence type="ECO:0000256" key="3">
    <source>
        <dbReference type="ARBA" id="ARBA00023015"/>
    </source>
</evidence>
<dbReference type="SUPFAM" id="SSF57701">
    <property type="entry name" value="Zn2/Cys6 DNA-binding domain"/>
    <property type="match status" value="1"/>
</dbReference>
<feature type="compositionally biased region" description="Basic and acidic residues" evidence="6">
    <location>
        <begin position="108"/>
        <end position="118"/>
    </location>
</feature>
<feature type="region of interest" description="Disordered" evidence="6">
    <location>
        <begin position="103"/>
        <end position="126"/>
    </location>
</feature>
<dbReference type="CDD" id="cd00067">
    <property type="entry name" value="GAL4"/>
    <property type="match status" value="1"/>
</dbReference>
<evidence type="ECO:0000256" key="6">
    <source>
        <dbReference type="SAM" id="MobiDB-lite"/>
    </source>
</evidence>
<accession>A0A9P8CLB0</accession>
<evidence type="ECO:0000259" key="7">
    <source>
        <dbReference type="PROSITE" id="PS50048"/>
    </source>
</evidence>
<dbReference type="PANTHER" id="PTHR47660">
    <property type="entry name" value="TRANSCRIPTION FACTOR WITH C2H2 AND ZN(2)-CYS(6) DNA BINDING DOMAIN (EUROFUNG)-RELATED-RELATED"/>
    <property type="match status" value="1"/>
</dbReference>
<evidence type="ECO:0000256" key="5">
    <source>
        <dbReference type="ARBA" id="ARBA00023242"/>
    </source>
</evidence>
<keyword evidence="3" id="KW-0805">Transcription regulation</keyword>
<dbReference type="AlphaFoldDB" id="A0A9P8CLB0"/>
<dbReference type="InterPro" id="IPR036864">
    <property type="entry name" value="Zn2-C6_fun-type_DNA-bd_sf"/>
</dbReference>
<dbReference type="EMBL" id="MU251310">
    <property type="protein sequence ID" value="KAG9249436.1"/>
    <property type="molecule type" value="Genomic_DNA"/>
</dbReference>
<keyword evidence="5" id="KW-0539">Nucleus</keyword>
<evidence type="ECO:0000313" key="9">
    <source>
        <dbReference type="Proteomes" id="UP000887229"/>
    </source>
</evidence>
<reference evidence="8" key="1">
    <citation type="journal article" date="2021" name="IMA Fungus">
        <title>Genomic characterization of three marine fungi, including Emericellopsis atlantica sp. nov. with signatures of a generalist lifestyle and marine biomass degradation.</title>
        <authorList>
            <person name="Hagestad O.C."/>
            <person name="Hou L."/>
            <person name="Andersen J.H."/>
            <person name="Hansen E.H."/>
            <person name="Altermark B."/>
            <person name="Li C."/>
            <person name="Kuhnert E."/>
            <person name="Cox R.J."/>
            <person name="Crous P.W."/>
            <person name="Spatafora J.W."/>
            <person name="Lail K."/>
            <person name="Amirebrahimi M."/>
            <person name="Lipzen A."/>
            <person name="Pangilinan J."/>
            <person name="Andreopoulos W."/>
            <person name="Hayes R.D."/>
            <person name="Ng V."/>
            <person name="Grigoriev I.V."/>
            <person name="Jackson S.A."/>
            <person name="Sutton T.D.S."/>
            <person name="Dobson A.D.W."/>
            <person name="Rama T."/>
        </authorList>
    </citation>
    <scope>NUCLEOTIDE SEQUENCE</scope>
    <source>
        <strain evidence="8">TS7</strain>
    </source>
</reference>
<dbReference type="PROSITE" id="PS00463">
    <property type="entry name" value="ZN2_CY6_FUNGAL_1"/>
    <property type="match status" value="1"/>
</dbReference>